<evidence type="ECO:0000259" key="10">
    <source>
        <dbReference type="PROSITE" id="PS00906"/>
    </source>
</evidence>
<evidence type="ECO:0000256" key="5">
    <source>
        <dbReference type="ARBA" id="ARBA00023239"/>
    </source>
</evidence>
<dbReference type="HAMAP" id="MF_00218">
    <property type="entry name" value="URO_D"/>
    <property type="match status" value="1"/>
</dbReference>
<accession>A0ABR9ZJ84</accession>
<keyword evidence="6 7" id="KW-0627">Porphyrin biosynthesis</keyword>
<feature type="binding site" evidence="7">
    <location>
        <position position="185"/>
    </location>
    <ligand>
        <name>substrate</name>
    </ligand>
</feature>
<evidence type="ECO:0000256" key="7">
    <source>
        <dbReference type="HAMAP-Rule" id="MF_00218"/>
    </source>
</evidence>
<feature type="binding site" evidence="7">
    <location>
        <position position="109"/>
    </location>
    <ligand>
        <name>substrate</name>
    </ligand>
</feature>
<evidence type="ECO:0000256" key="4">
    <source>
        <dbReference type="ARBA" id="ARBA00022793"/>
    </source>
</evidence>
<dbReference type="PROSITE" id="PS00906">
    <property type="entry name" value="UROD_1"/>
    <property type="match status" value="1"/>
</dbReference>
<evidence type="ECO:0000256" key="1">
    <source>
        <dbReference type="ARBA" id="ARBA00004804"/>
    </source>
</evidence>
<dbReference type="Proteomes" id="UP000635902">
    <property type="component" value="Unassembled WGS sequence"/>
</dbReference>
<dbReference type="GO" id="GO:0004853">
    <property type="term" value="F:uroporphyrinogen decarboxylase activity"/>
    <property type="evidence" value="ECO:0007669"/>
    <property type="project" value="UniProtKB-EC"/>
</dbReference>
<keyword evidence="7" id="KW-0963">Cytoplasm</keyword>
<evidence type="ECO:0000256" key="9">
    <source>
        <dbReference type="RuleBase" id="RU004169"/>
    </source>
</evidence>
<dbReference type="EC" id="4.1.1.37" evidence="3 7"/>
<dbReference type="RefSeq" id="WP_194556299.1">
    <property type="nucleotide sequence ID" value="NZ_JADKMY010000001.1"/>
</dbReference>
<proteinExistence type="inferred from homology"/>
<dbReference type="NCBIfam" id="TIGR01464">
    <property type="entry name" value="hemE"/>
    <property type="match status" value="1"/>
</dbReference>
<dbReference type="CDD" id="cd00717">
    <property type="entry name" value="URO-D"/>
    <property type="match status" value="1"/>
</dbReference>
<keyword evidence="4 7" id="KW-0210">Decarboxylase</keyword>
<comment type="function">
    <text evidence="7">Catalyzes the decarboxylation of four acetate groups of uroporphyrinogen-III to yield coproporphyrinogen-III.</text>
</comment>
<comment type="caution">
    <text evidence="7">Lacks conserved residue(s) required for the propagation of feature annotation.</text>
</comment>
<comment type="subcellular location">
    <subcellularLocation>
        <location evidence="7">Cytoplasm</location>
    </subcellularLocation>
</comment>
<evidence type="ECO:0000259" key="11">
    <source>
        <dbReference type="PROSITE" id="PS00907"/>
    </source>
</evidence>
<keyword evidence="5 7" id="KW-0456">Lyase</keyword>
<evidence type="ECO:0000313" key="12">
    <source>
        <dbReference type="EMBL" id="MBF4553503.1"/>
    </source>
</evidence>
<evidence type="ECO:0000313" key="13">
    <source>
        <dbReference type="Proteomes" id="UP000635902"/>
    </source>
</evidence>
<name>A0ABR9ZJ84_9CORY</name>
<feature type="domain" description="Uroporphyrinogen decarboxylase (URO-D)" evidence="11">
    <location>
        <begin position="173"/>
        <end position="189"/>
    </location>
</feature>
<evidence type="ECO:0000256" key="8">
    <source>
        <dbReference type="RuleBase" id="RU000554"/>
    </source>
</evidence>
<dbReference type="PROSITE" id="PS00907">
    <property type="entry name" value="UROD_2"/>
    <property type="match status" value="1"/>
</dbReference>
<dbReference type="InterPro" id="IPR038071">
    <property type="entry name" value="UROD/MetE-like_sf"/>
</dbReference>
<feature type="site" description="Transition state stabilizer" evidence="7">
    <location>
        <position position="109"/>
    </location>
</feature>
<dbReference type="InterPro" id="IPR006361">
    <property type="entry name" value="Uroporphyrinogen_deCO2ase_HemE"/>
</dbReference>
<dbReference type="Pfam" id="PF01208">
    <property type="entry name" value="URO-D"/>
    <property type="match status" value="1"/>
</dbReference>
<evidence type="ECO:0000256" key="6">
    <source>
        <dbReference type="ARBA" id="ARBA00023244"/>
    </source>
</evidence>
<dbReference type="PANTHER" id="PTHR21091:SF169">
    <property type="entry name" value="UROPORPHYRINOGEN DECARBOXYLASE"/>
    <property type="match status" value="1"/>
</dbReference>
<dbReference type="PANTHER" id="PTHR21091">
    <property type="entry name" value="METHYLTETRAHYDROFOLATE:HOMOCYSTEINE METHYLTRANSFERASE RELATED"/>
    <property type="match status" value="1"/>
</dbReference>
<comment type="similarity">
    <text evidence="2 7 9">Belongs to the uroporphyrinogen decarboxylase family.</text>
</comment>
<evidence type="ECO:0000256" key="2">
    <source>
        <dbReference type="ARBA" id="ARBA00009935"/>
    </source>
</evidence>
<gene>
    <name evidence="7 12" type="primary">hemE</name>
    <name evidence="12" type="ORF">IRY30_05320</name>
</gene>
<dbReference type="EMBL" id="JADKMY010000001">
    <property type="protein sequence ID" value="MBF4553503.1"/>
    <property type="molecule type" value="Genomic_DNA"/>
</dbReference>
<organism evidence="12 13">
    <name type="scientific">Corynebacterium suicordis DSM 45110</name>
    <dbReference type="NCBI Taxonomy" id="1121369"/>
    <lineage>
        <taxon>Bacteria</taxon>
        <taxon>Bacillati</taxon>
        <taxon>Actinomycetota</taxon>
        <taxon>Actinomycetes</taxon>
        <taxon>Mycobacteriales</taxon>
        <taxon>Corynebacteriaceae</taxon>
        <taxon>Corynebacterium</taxon>
    </lineage>
</organism>
<feature type="binding site" evidence="7">
    <location>
        <begin position="60"/>
        <end position="64"/>
    </location>
    <ligand>
        <name>substrate</name>
    </ligand>
</feature>
<feature type="binding site" evidence="7">
    <location>
        <position position="374"/>
    </location>
    <ligand>
        <name>substrate</name>
    </ligand>
</feature>
<sequence>MTLSDNAQRPASSVSSFTSADFFPVEAEAASQKRRASAEAPLLAAARGDKPSRRPVWMMRQAGRSLPEYRELRKDVAMLDACFKDDLLAEITLQPVRRHDADAAILFSDIVVPLKAAGIDLDIVPGRGPVVANPVRTLEAVREMPELHREQLAPIAQGISHVLEELRDDQVLIGFAGAPFTVASYLVEGGPSKNHEVTKSLMYSEPETWHALMRALTPTIVRFLQTQLEAGVDAIQLFDSWAGYLTARDYREFVAPYSAAIFDAVRPYGVPMIHFGVGTGELLGDMAVAGPDVMGVDWRVPMDSAAARIRAALDHHRPQAAPADKITALQGNLDPAVLFAGDAMIKKEVRRIAAEADSAIDRGLAKGHIFNLGHGVLPNTDPDSITRAFEEVHLS</sequence>
<comment type="catalytic activity">
    <reaction evidence="7 8">
        <text>uroporphyrinogen III + 4 H(+) = coproporphyrinogen III + 4 CO2</text>
        <dbReference type="Rhea" id="RHEA:19865"/>
        <dbReference type="ChEBI" id="CHEBI:15378"/>
        <dbReference type="ChEBI" id="CHEBI:16526"/>
        <dbReference type="ChEBI" id="CHEBI:57308"/>
        <dbReference type="ChEBI" id="CHEBI:57309"/>
        <dbReference type="EC" id="4.1.1.37"/>
    </reaction>
</comment>
<dbReference type="InterPro" id="IPR000257">
    <property type="entry name" value="Uroporphyrinogen_deCOase"/>
</dbReference>
<comment type="subunit">
    <text evidence="7">Homodimer.</text>
</comment>
<dbReference type="SUPFAM" id="SSF51726">
    <property type="entry name" value="UROD/MetE-like"/>
    <property type="match status" value="1"/>
</dbReference>
<feature type="binding site" evidence="7">
    <location>
        <position position="240"/>
    </location>
    <ligand>
        <name>substrate</name>
    </ligand>
</feature>
<evidence type="ECO:0000256" key="3">
    <source>
        <dbReference type="ARBA" id="ARBA00012288"/>
    </source>
</evidence>
<dbReference type="Gene3D" id="3.20.20.210">
    <property type="match status" value="1"/>
</dbReference>
<feature type="domain" description="Uroporphyrinogen decarboxylase (URO-D)" evidence="10">
    <location>
        <begin position="55"/>
        <end position="64"/>
    </location>
</feature>
<protein>
    <recommendedName>
        <fullName evidence="3 7">Uroporphyrinogen decarboxylase</fullName>
        <shortName evidence="7">UPD</shortName>
        <shortName evidence="7">URO-D</shortName>
        <ecNumber evidence="3 7">4.1.1.37</ecNumber>
    </recommendedName>
</protein>
<comment type="pathway">
    <text evidence="1 7 8">Porphyrin-containing compound metabolism; protoporphyrin-IX biosynthesis; coproporphyrinogen-III from 5-aminolevulinate: step 4/4.</text>
</comment>
<reference evidence="12 13" key="1">
    <citation type="submission" date="2020-10" db="EMBL/GenBank/DDBJ databases">
        <title>Novel species in genus Corynebacterium.</title>
        <authorList>
            <person name="Zhang G."/>
        </authorList>
    </citation>
    <scope>NUCLEOTIDE SEQUENCE [LARGE SCALE GENOMIC DNA]</scope>
    <source>
        <strain evidence="12 13">DSM 45110</strain>
    </source>
</reference>
<keyword evidence="13" id="KW-1185">Reference proteome</keyword>
<comment type="caution">
    <text evidence="12">The sequence shown here is derived from an EMBL/GenBank/DDBJ whole genome shotgun (WGS) entry which is preliminary data.</text>
</comment>